<dbReference type="EMBL" id="VSSQ01123602">
    <property type="protein sequence ID" value="MPN54909.1"/>
    <property type="molecule type" value="Genomic_DNA"/>
</dbReference>
<dbReference type="AlphaFoldDB" id="A0A645IWU3"/>
<organism evidence="1">
    <name type="scientific">bioreactor metagenome</name>
    <dbReference type="NCBI Taxonomy" id="1076179"/>
    <lineage>
        <taxon>unclassified sequences</taxon>
        <taxon>metagenomes</taxon>
        <taxon>ecological metagenomes</taxon>
    </lineage>
</organism>
<gene>
    <name evidence="1" type="ORF">SDC9_202587</name>
</gene>
<evidence type="ECO:0000313" key="1">
    <source>
        <dbReference type="EMBL" id="MPN54909.1"/>
    </source>
</evidence>
<name>A0A645IWU3_9ZZZZ</name>
<comment type="caution">
    <text evidence="1">The sequence shown here is derived from an EMBL/GenBank/DDBJ whole genome shotgun (WGS) entry which is preliminary data.</text>
</comment>
<reference evidence="1" key="1">
    <citation type="submission" date="2019-08" db="EMBL/GenBank/DDBJ databases">
        <authorList>
            <person name="Kucharzyk K."/>
            <person name="Murdoch R.W."/>
            <person name="Higgins S."/>
            <person name="Loffler F."/>
        </authorList>
    </citation>
    <scope>NUCLEOTIDE SEQUENCE</scope>
</reference>
<proteinExistence type="predicted"/>
<sequence>MDPITLEFIGRDRCDRPVYKHDGRLYVDTDPRQHVSPKLCTKYGNTFYGEPDTPIDPEVKVSFIPHRITWGVK</sequence>
<accession>A0A645IWU3</accession>
<protein>
    <submittedName>
        <fullName evidence="1">Uncharacterized protein</fullName>
    </submittedName>
</protein>